<comment type="similarity">
    <text evidence="1">Belongs to the short-chain dehydrogenases/reductases (SDR) family.</text>
</comment>
<dbReference type="InterPro" id="IPR036291">
    <property type="entry name" value="NAD(P)-bd_dom_sf"/>
</dbReference>
<proteinExistence type="inferred from homology"/>
<keyword evidence="2" id="KW-0560">Oxidoreductase</keyword>
<name>A0A381VR76_9ZZZZ</name>
<organism evidence="3">
    <name type="scientific">marine metagenome</name>
    <dbReference type="NCBI Taxonomy" id="408172"/>
    <lineage>
        <taxon>unclassified sequences</taxon>
        <taxon>metagenomes</taxon>
        <taxon>ecological metagenomes</taxon>
    </lineage>
</organism>
<dbReference type="InterPro" id="IPR002347">
    <property type="entry name" value="SDR_fam"/>
</dbReference>
<dbReference type="PANTHER" id="PTHR42760">
    <property type="entry name" value="SHORT-CHAIN DEHYDROGENASES/REDUCTASES FAMILY MEMBER"/>
    <property type="match status" value="1"/>
</dbReference>
<evidence type="ECO:0000256" key="1">
    <source>
        <dbReference type="ARBA" id="ARBA00006484"/>
    </source>
</evidence>
<reference evidence="3" key="1">
    <citation type="submission" date="2018-05" db="EMBL/GenBank/DDBJ databases">
        <authorList>
            <person name="Lanie J.A."/>
            <person name="Ng W.-L."/>
            <person name="Kazmierczak K.M."/>
            <person name="Andrzejewski T.M."/>
            <person name="Davidsen T.M."/>
            <person name="Wayne K.J."/>
            <person name="Tettelin H."/>
            <person name="Glass J.I."/>
            <person name="Rusch D."/>
            <person name="Podicherti R."/>
            <person name="Tsui H.-C.T."/>
            <person name="Winkler M.E."/>
        </authorList>
    </citation>
    <scope>NUCLEOTIDE SEQUENCE</scope>
</reference>
<dbReference type="SUPFAM" id="SSF51735">
    <property type="entry name" value="NAD(P)-binding Rossmann-fold domains"/>
    <property type="match status" value="1"/>
</dbReference>
<gene>
    <name evidence="3" type="ORF">METZ01_LOCUS95092</name>
</gene>
<accession>A0A381VR76</accession>
<dbReference type="CDD" id="cd05233">
    <property type="entry name" value="SDR_c"/>
    <property type="match status" value="1"/>
</dbReference>
<dbReference type="PANTHER" id="PTHR42760:SF133">
    <property type="entry name" value="3-OXOACYL-[ACYL-CARRIER-PROTEIN] REDUCTASE"/>
    <property type="match status" value="1"/>
</dbReference>
<dbReference type="AlphaFoldDB" id="A0A381VR76"/>
<dbReference type="PRINTS" id="PR00081">
    <property type="entry name" value="GDHRDH"/>
</dbReference>
<evidence type="ECO:0000313" key="3">
    <source>
        <dbReference type="EMBL" id="SVA42238.1"/>
    </source>
</evidence>
<sequence>VAITARTVHEGDAVHQSVDGDVALPGSLDDTSARIEALGGHVVPIVMDLLDRECLAPAVDTAIEGLGHLDALVNNAIYVGPGNDHRFLDIDADILDRRVLGNLTSQLDVTRRALAHMVERGCGTIVNLTSPAGYAAPFALPGKGGWGMPYAVSKAGFHRIAVQVAFEYGDRGIVALNAQPGMVATERIMAVGRSRELIAKYGAPPEVIGRTLAHVVAAANDGPESLPWPNGDTVELQDLAHTLGWLDGPGRFPDPT</sequence>
<dbReference type="GO" id="GO:0016616">
    <property type="term" value="F:oxidoreductase activity, acting on the CH-OH group of donors, NAD or NADP as acceptor"/>
    <property type="evidence" value="ECO:0007669"/>
    <property type="project" value="TreeGrafter"/>
</dbReference>
<dbReference type="EMBL" id="UINC01009416">
    <property type="protein sequence ID" value="SVA42238.1"/>
    <property type="molecule type" value="Genomic_DNA"/>
</dbReference>
<dbReference type="GO" id="GO:0048038">
    <property type="term" value="F:quinone binding"/>
    <property type="evidence" value="ECO:0007669"/>
    <property type="project" value="TreeGrafter"/>
</dbReference>
<evidence type="ECO:0000256" key="2">
    <source>
        <dbReference type="ARBA" id="ARBA00023002"/>
    </source>
</evidence>
<protein>
    <recommendedName>
        <fullName evidence="4">Oxidoreductase</fullName>
    </recommendedName>
</protein>
<evidence type="ECO:0008006" key="4">
    <source>
        <dbReference type="Google" id="ProtNLM"/>
    </source>
</evidence>
<dbReference type="GO" id="GO:0006633">
    <property type="term" value="P:fatty acid biosynthetic process"/>
    <property type="evidence" value="ECO:0007669"/>
    <property type="project" value="TreeGrafter"/>
</dbReference>
<dbReference type="Pfam" id="PF00106">
    <property type="entry name" value="adh_short"/>
    <property type="match status" value="1"/>
</dbReference>
<dbReference type="Gene3D" id="3.40.50.720">
    <property type="entry name" value="NAD(P)-binding Rossmann-like Domain"/>
    <property type="match status" value="1"/>
</dbReference>
<feature type="non-terminal residue" evidence="3">
    <location>
        <position position="1"/>
    </location>
</feature>